<organism evidence="1 2">
    <name type="scientific">Clostridium brassicae</name>
    <dbReference type="NCBI Taxonomy" id="2999072"/>
    <lineage>
        <taxon>Bacteria</taxon>
        <taxon>Bacillati</taxon>
        <taxon>Bacillota</taxon>
        <taxon>Clostridia</taxon>
        <taxon>Eubacteriales</taxon>
        <taxon>Clostridiaceae</taxon>
        <taxon>Clostridium</taxon>
    </lineage>
</organism>
<reference evidence="1" key="1">
    <citation type="submission" date="2022-12" db="EMBL/GenBank/DDBJ databases">
        <title>Clostridium sp. nov., isolated from industrial wastewater.</title>
        <authorList>
            <person name="Jiayan W."/>
        </authorList>
    </citation>
    <scope>NUCLEOTIDE SEQUENCE</scope>
    <source>
        <strain evidence="1">ZC22-4</strain>
    </source>
</reference>
<gene>
    <name evidence="1" type="ORF">OW729_13220</name>
</gene>
<accession>A0ABT4DB91</accession>
<evidence type="ECO:0000313" key="2">
    <source>
        <dbReference type="Proteomes" id="UP001144612"/>
    </source>
</evidence>
<proteinExistence type="predicted"/>
<name>A0ABT4DB91_9CLOT</name>
<sequence length="99" mass="11947">MKTILIMRIANMQTMEQLISYLKEHNKKDNIYCLIQKSSIEAFKEKYPHINYIEKQNGFFKYKEFKKDINLKSKLKCVKADEMYIPSSYIDFPDFQDAF</sequence>
<dbReference type="EMBL" id="JAPQFJ010000014">
    <property type="protein sequence ID" value="MCY6959574.1"/>
    <property type="molecule type" value="Genomic_DNA"/>
</dbReference>
<keyword evidence="2" id="KW-1185">Reference proteome</keyword>
<dbReference type="RefSeq" id="WP_268062005.1">
    <property type="nucleotide sequence ID" value="NZ_JAPQFJ010000014.1"/>
</dbReference>
<protein>
    <submittedName>
        <fullName evidence="1">Uncharacterized protein</fullName>
    </submittedName>
</protein>
<dbReference type="Proteomes" id="UP001144612">
    <property type="component" value="Unassembled WGS sequence"/>
</dbReference>
<evidence type="ECO:0000313" key="1">
    <source>
        <dbReference type="EMBL" id="MCY6959574.1"/>
    </source>
</evidence>
<comment type="caution">
    <text evidence="1">The sequence shown here is derived from an EMBL/GenBank/DDBJ whole genome shotgun (WGS) entry which is preliminary data.</text>
</comment>